<dbReference type="Proteomes" id="UP000501690">
    <property type="component" value="Linkage Group LG11"/>
</dbReference>
<accession>A0A4D6NQH7</accession>
<evidence type="ECO:0000313" key="3">
    <source>
        <dbReference type="Proteomes" id="UP000501690"/>
    </source>
</evidence>
<gene>
    <name evidence="2" type="ORF">DEO72_LG11g1930</name>
</gene>
<dbReference type="EMBL" id="CP039355">
    <property type="protein sequence ID" value="QCE14924.1"/>
    <property type="molecule type" value="Genomic_DNA"/>
</dbReference>
<name>A0A4D6NQH7_VIGUN</name>
<dbReference type="AlphaFoldDB" id="A0A4D6NQH7"/>
<feature type="compositionally biased region" description="Basic and acidic residues" evidence="1">
    <location>
        <begin position="1"/>
        <end position="20"/>
    </location>
</feature>
<keyword evidence="3" id="KW-1185">Reference proteome</keyword>
<evidence type="ECO:0000313" key="2">
    <source>
        <dbReference type="EMBL" id="QCE14924.1"/>
    </source>
</evidence>
<reference evidence="2 3" key="1">
    <citation type="submission" date="2019-04" db="EMBL/GenBank/DDBJ databases">
        <title>An improved genome assembly and genetic linkage map for asparagus bean, Vigna unguiculata ssp. sesquipedialis.</title>
        <authorList>
            <person name="Xia Q."/>
            <person name="Zhang R."/>
            <person name="Dong Y."/>
        </authorList>
    </citation>
    <scope>NUCLEOTIDE SEQUENCE [LARGE SCALE GENOMIC DNA]</scope>
    <source>
        <tissue evidence="2">Leaf</tissue>
    </source>
</reference>
<organism evidence="2 3">
    <name type="scientific">Vigna unguiculata</name>
    <name type="common">Cowpea</name>
    <dbReference type="NCBI Taxonomy" id="3917"/>
    <lineage>
        <taxon>Eukaryota</taxon>
        <taxon>Viridiplantae</taxon>
        <taxon>Streptophyta</taxon>
        <taxon>Embryophyta</taxon>
        <taxon>Tracheophyta</taxon>
        <taxon>Spermatophyta</taxon>
        <taxon>Magnoliopsida</taxon>
        <taxon>eudicotyledons</taxon>
        <taxon>Gunneridae</taxon>
        <taxon>Pentapetalae</taxon>
        <taxon>rosids</taxon>
        <taxon>fabids</taxon>
        <taxon>Fabales</taxon>
        <taxon>Fabaceae</taxon>
        <taxon>Papilionoideae</taxon>
        <taxon>50 kb inversion clade</taxon>
        <taxon>NPAAA clade</taxon>
        <taxon>indigoferoid/millettioid clade</taxon>
        <taxon>Phaseoleae</taxon>
        <taxon>Vigna</taxon>
    </lineage>
</organism>
<proteinExistence type="predicted"/>
<sequence length="58" mass="6494">MFKSLRKELAKKAKNARDADVSNMKESLVEVRVQGGLKRKATFPAHKGVGKDIKRVRA</sequence>
<evidence type="ECO:0000256" key="1">
    <source>
        <dbReference type="SAM" id="MobiDB-lite"/>
    </source>
</evidence>
<feature type="region of interest" description="Disordered" evidence="1">
    <location>
        <begin position="1"/>
        <end position="21"/>
    </location>
</feature>
<protein>
    <submittedName>
        <fullName evidence="2">Uncharacterized protein</fullName>
    </submittedName>
</protein>